<keyword evidence="3" id="KW-1185">Reference proteome</keyword>
<keyword evidence="1" id="KW-0732">Signal</keyword>
<feature type="signal peptide" evidence="1">
    <location>
        <begin position="1"/>
        <end position="23"/>
    </location>
</feature>
<dbReference type="EMBL" id="CP042912">
    <property type="protein sequence ID" value="QEG22265.1"/>
    <property type="molecule type" value="Genomic_DNA"/>
</dbReference>
<accession>A0A5B9PAL2</accession>
<dbReference type="Proteomes" id="UP000322214">
    <property type="component" value="Chromosome"/>
</dbReference>
<protein>
    <submittedName>
        <fullName evidence="2">Uncharacterized protein</fullName>
    </submittedName>
</protein>
<proteinExistence type="predicted"/>
<feature type="chain" id="PRO_5022961050" evidence="1">
    <location>
        <begin position="24"/>
        <end position="139"/>
    </location>
</feature>
<evidence type="ECO:0000313" key="3">
    <source>
        <dbReference type="Proteomes" id="UP000322214"/>
    </source>
</evidence>
<evidence type="ECO:0000256" key="1">
    <source>
        <dbReference type="SAM" id="SignalP"/>
    </source>
</evidence>
<dbReference type="RefSeq" id="WP_148618786.1">
    <property type="nucleotide sequence ID" value="NZ_CP042912.1"/>
</dbReference>
<name>A0A5B9PAL2_9BACT</name>
<organism evidence="2 3">
    <name type="scientific">Mariniblastus fucicola</name>
    <dbReference type="NCBI Taxonomy" id="980251"/>
    <lineage>
        <taxon>Bacteria</taxon>
        <taxon>Pseudomonadati</taxon>
        <taxon>Planctomycetota</taxon>
        <taxon>Planctomycetia</taxon>
        <taxon>Pirellulales</taxon>
        <taxon>Pirellulaceae</taxon>
        <taxon>Mariniblastus</taxon>
    </lineage>
</organism>
<dbReference type="KEGG" id="mff:MFFC18_21410"/>
<dbReference type="AlphaFoldDB" id="A0A5B9PAL2"/>
<reference evidence="2 3" key="1">
    <citation type="submission" date="2019-08" db="EMBL/GenBank/DDBJ databases">
        <title>Deep-cultivation of Planctomycetes and their phenomic and genomic characterization uncovers novel biology.</title>
        <authorList>
            <person name="Wiegand S."/>
            <person name="Jogler M."/>
            <person name="Boedeker C."/>
            <person name="Pinto D."/>
            <person name="Vollmers J."/>
            <person name="Rivas-Marin E."/>
            <person name="Kohn T."/>
            <person name="Peeters S.H."/>
            <person name="Heuer A."/>
            <person name="Rast P."/>
            <person name="Oberbeckmann S."/>
            <person name="Bunk B."/>
            <person name="Jeske O."/>
            <person name="Meyerdierks A."/>
            <person name="Storesund J.E."/>
            <person name="Kallscheuer N."/>
            <person name="Luecker S."/>
            <person name="Lage O.M."/>
            <person name="Pohl T."/>
            <person name="Merkel B.J."/>
            <person name="Hornburger P."/>
            <person name="Mueller R.-W."/>
            <person name="Bruemmer F."/>
            <person name="Labrenz M."/>
            <person name="Spormann A.M."/>
            <person name="Op den Camp H."/>
            <person name="Overmann J."/>
            <person name="Amann R."/>
            <person name="Jetten M.S.M."/>
            <person name="Mascher T."/>
            <person name="Medema M.H."/>
            <person name="Devos D.P."/>
            <person name="Kaster A.-K."/>
            <person name="Ovreas L."/>
            <person name="Rohde M."/>
            <person name="Galperin M.Y."/>
            <person name="Jogler C."/>
        </authorList>
    </citation>
    <scope>NUCLEOTIDE SEQUENCE [LARGE SCALE GENOMIC DNA]</scope>
    <source>
        <strain evidence="2 3">FC18</strain>
    </source>
</reference>
<sequence precursor="true">MTRHASILSMVLCVLAGFCAAQLGDLWGEQRDIAVLKAKRVMLLQERAGIYDELFARGAISAVDLAAPKIELIRVQIEYAKNNDDRRKLYDKWLKHHDALIRAAELLEKAPVAMSRSKSEQLKLKAERLRIEIERESLD</sequence>
<dbReference type="STRING" id="980251.GCA_001642875_03620"/>
<gene>
    <name evidence="2" type="ORF">MFFC18_21410</name>
</gene>
<evidence type="ECO:0000313" key="2">
    <source>
        <dbReference type="EMBL" id="QEG22265.1"/>
    </source>
</evidence>